<dbReference type="GO" id="GO:0000272">
    <property type="term" value="P:polysaccharide catabolic process"/>
    <property type="evidence" value="ECO:0007669"/>
    <property type="project" value="InterPro"/>
</dbReference>
<comment type="catalytic activity">
    <reaction evidence="1">
        <text>Random hydrolysis of (1-&gt;4)-beta-D-mannosidic linkages in mannans, galactomannans and glucomannans.</text>
        <dbReference type="EC" id="3.2.1.78"/>
    </reaction>
</comment>
<dbReference type="EMBL" id="KK784873">
    <property type="protein sequence ID" value="KDO86723.1"/>
    <property type="molecule type" value="Genomic_DNA"/>
</dbReference>
<evidence type="ECO:0000259" key="10">
    <source>
        <dbReference type="Pfam" id="PF26410"/>
    </source>
</evidence>
<keyword evidence="7" id="KW-0378">Hydrolase</keyword>
<keyword evidence="12" id="KW-1185">Reference proteome</keyword>
<organism evidence="11 12">
    <name type="scientific">Citrus sinensis</name>
    <name type="common">Sweet orange</name>
    <name type="synonym">Citrus aurantium var. sinensis</name>
    <dbReference type="NCBI Taxonomy" id="2711"/>
    <lineage>
        <taxon>Eukaryota</taxon>
        <taxon>Viridiplantae</taxon>
        <taxon>Streptophyta</taxon>
        <taxon>Embryophyta</taxon>
        <taxon>Tracheophyta</taxon>
        <taxon>Spermatophyta</taxon>
        <taxon>Magnoliopsida</taxon>
        <taxon>eudicotyledons</taxon>
        <taxon>Gunneridae</taxon>
        <taxon>Pentapetalae</taxon>
        <taxon>rosids</taxon>
        <taxon>malvids</taxon>
        <taxon>Sapindales</taxon>
        <taxon>Rutaceae</taxon>
        <taxon>Aurantioideae</taxon>
        <taxon>Citrus</taxon>
    </lineage>
</organism>
<dbReference type="STRING" id="2711.A0A067H419"/>
<dbReference type="Pfam" id="PF26410">
    <property type="entry name" value="GH5_mannosidase"/>
    <property type="match status" value="1"/>
</dbReference>
<dbReference type="Proteomes" id="UP000027120">
    <property type="component" value="Unassembled WGS sequence"/>
</dbReference>
<name>A0A067H419_CITSI</name>
<evidence type="ECO:0000256" key="6">
    <source>
        <dbReference type="ARBA" id="ARBA00022729"/>
    </source>
</evidence>
<proteinExistence type="inferred from homology"/>
<dbReference type="Gene3D" id="3.20.20.80">
    <property type="entry name" value="Glycosidases"/>
    <property type="match status" value="1"/>
</dbReference>
<dbReference type="AlphaFoldDB" id="A0A067H419"/>
<dbReference type="PaxDb" id="2711-XP_006491440.1"/>
<protein>
    <recommendedName>
        <fullName evidence="4">mannan endo-1,4-beta-mannosidase</fullName>
        <ecNumber evidence="4">3.2.1.78</ecNumber>
    </recommendedName>
</protein>
<evidence type="ECO:0000313" key="11">
    <source>
        <dbReference type="EMBL" id="KDO86723.1"/>
    </source>
</evidence>
<evidence type="ECO:0000256" key="1">
    <source>
        <dbReference type="ARBA" id="ARBA00001678"/>
    </source>
</evidence>
<dbReference type="InterPro" id="IPR001547">
    <property type="entry name" value="Glyco_hydro_5"/>
</dbReference>
<evidence type="ECO:0000256" key="5">
    <source>
        <dbReference type="ARBA" id="ARBA00022525"/>
    </source>
</evidence>
<keyword evidence="9" id="KW-0812">Transmembrane</keyword>
<evidence type="ECO:0000313" key="12">
    <source>
        <dbReference type="Proteomes" id="UP000027120"/>
    </source>
</evidence>
<accession>A0A067H419</accession>
<comment type="subcellular location">
    <subcellularLocation>
        <location evidence="2">Secreted</location>
    </subcellularLocation>
</comment>
<feature type="transmembrane region" description="Helical" evidence="9">
    <location>
        <begin position="6"/>
        <end position="27"/>
    </location>
</feature>
<dbReference type="PANTHER" id="PTHR31451">
    <property type="match status" value="1"/>
</dbReference>
<comment type="similarity">
    <text evidence="3">Belongs to the glycosyl hydrolase 5 (cellulase A) family.</text>
</comment>
<evidence type="ECO:0000256" key="3">
    <source>
        <dbReference type="ARBA" id="ARBA00005641"/>
    </source>
</evidence>
<evidence type="ECO:0000256" key="7">
    <source>
        <dbReference type="ARBA" id="ARBA00022801"/>
    </source>
</evidence>
<dbReference type="GO" id="GO:0005576">
    <property type="term" value="C:extracellular region"/>
    <property type="evidence" value="ECO:0007669"/>
    <property type="project" value="UniProtKB-SubCell"/>
</dbReference>
<reference evidence="11 12" key="1">
    <citation type="submission" date="2014-04" db="EMBL/GenBank/DDBJ databases">
        <authorList>
            <consortium name="International Citrus Genome Consortium"/>
            <person name="Gmitter F."/>
            <person name="Chen C."/>
            <person name="Farmerie W."/>
            <person name="Harkins T."/>
            <person name="Desany B."/>
            <person name="Mohiuddin M."/>
            <person name="Kodira C."/>
            <person name="Borodovsky M."/>
            <person name="Lomsadze A."/>
            <person name="Burns P."/>
            <person name="Jenkins J."/>
            <person name="Prochnik S."/>
            <person name="Shu S."/>
            <person name="Chapman J."/>
            <person name="Pitluck S."/>
            <person name="Schmutz J."/>
            <person name="Rokhsar D."/>
        </authorList>
    </citation>
    <scope>NUCLEOTIDE SEQUENCE</scope>
</reference>
<dbReference type="EC" id="3.2.1.78" evidence="4"/>
<keyword evidence="8" id="KW-0326">Glycosidase</keyword>
<dbReference type="PANTHER" id="PTHR31451:SF39">
    <property type="entry name" value="MANNAN ENDO-1,4-BETA-MANNOSIDASE 1"/>
    <property type="match status" value="1"/>
</dbReference>
<dbReference type="SUPFAM" id="SSF51445">
    <property type="entry name" value="(Trans)glycosidases"/>
    <property type="match status" value="1"/>
</dbReference>
<evidence type="ECO:0000256" key="2">
    <source>
        <dbReference type="ARBA" id="ARBA00004613"/>
    </source>
</evidence>
<keyword evidence="5" id="KW-0964">Secreted</keyword>
<evidence type="ECO:0000256" key="9">
    <source>
        <dbReference type="SAM" id="Phobius"/>
    </source>
</evidence>
<evidence type="ECO:0000256" key="8">
    <source>
        <dbReference type="ARBA" id="ARBA00023295"/>
    </source>
</evidence>
<dbReference type="FunFam" id="3.20.20.80:FF:000012">
    <property type="entry name" value="Mannan endo-1,4-beta-mannosidase 6"/>
    <property type="match status" value="1"/>
</dbReference>
<dbReference type="GO" id="GO:0016985">
    <property type="term" value="F:mannan endo-1,4-beta-mannosidase activity"/>
    <property type="evidence" value="ECO:0000318"/>
    <property type="project" value="GO_Central"/>
</dbReference>
<keyword evidence="9" id="KW-0472">Membrane</keyword>
<dbReference type="InterPro" id="IPR017853">
    <property type="entry name" value="GH"/>
</dbReference>
<dbReference type="SMR" id="A0A067H419"/>
<gene>
    <name evidence="11" type="ORF">CISIN_1g015179mg</name>
</gene>
<keyword evidence="9" id="KW-1133">Transmembrane helix</keyword>
<feature type="domain" description="Glycoside hydrolase family 5" evidence="10">
    <location>
        <begin position="34"/>
        <end position="371"/>
    </location>
</feature>
<sequence>MLVTRLFNSFIFLALLVIIYLNTYIYMAKANPNQEFAQTNGSHFAVNGKPLYLNGFNAYWMLYYAGDPSTKAKVTAAFQQATKYGMNIARTWAFSDGGYRALQVSPGSYNEDTFKALDFVVAEAREYGVYVILSLVNNFKEYGGRPRYVEWARERGQSLKNEDDFYTNAVVKQYYKNHVKAVLTRINSITGVAYKDDPTIFAWELMNEARCPTDPSGTLLQEWIKEMAAHVKSIDNHHLLEVGLEGFYGESVPERQKYNPNNTPVGTDFITNNQIPDVDFATIHIYPEQWLPPGNTSDEIQLAFVNRWIQAHIQDSDSILKKPILIGEFGKSYKYPGYSEQKRNSYFQKVYDAIYDCAKSKGPCGGGLFWQLMTQGMTNFGDGYEVVLESSPSTANIINQQSLRLAVLSSIT</sequence>
<dbReference type="eggNOG" id="ENOG502QS4Q">
    <property type="taxonomic scope" value="Eukaryota"/>
</dbReference>
<evidence type="ECO:0000256" key="4">
    <source>
        <dbReference type="ARBA" id="ARBA00012706"/>
    </source>
</evidence>
<dbReference type="InterPro" id="IPR045053">
    <property type="entry name" value="MAN-like"/>
</dbReference>
<keyword evidence="6" id="KW-0732">Signal</keyword>